<reference evidence="1" key="1">
    <citation type="journal article" date="2020" name="Nature">
        <title>Giant virus diversity and host interactions through global metagenomics.</title>
        <authorList>
            <person name="Schulz F."/>
            <person name="Roux S."/>
            <person name="Paez-Espino D."/>
            <person name="Jungbluth S."/>
            <person name="Walsh D.A."/>
            <person name="Denef V.J."/>
            <person name="McMahon K.D."/>
            <person name="Konstantinidis K.T."/>
            <person name="Eloe-Fadrosh E.A."/>
            <person name="Kyrpides N.C."/>
            <person name="Woyke T."/>
        </authorList>
    </citation>
    <scope>NUCLEOTIDE SEQUENCE</scope>
    <source>
        <strain evidence="1">GVMAG-M-3300027791-30</strain>
    </source>
</reference>
<sequence>MIYSAFDLIKFQMINSLKKNLNATKCFSRYDELYSIRFKALW</sequence>
<evidence type="ECO:0000313" key="1">
    <source>
        <dbReference type="EMBL" id="QHU28815.1"/>
    </source>
</evidence>
<organism evidence="1">
    <name type="scientific">viral metagenome</name>
    <dbReference type="NCBI Taxonomy" id="1070528"/>
    <lineage>
        <taxon>unclassified sequences</taxon>
        <taxon>metagenomes</taxon>
        <taxon>organismal metagenomes</taxon>
    </lineage>
</organism>
<dbReference type="AlphaFoldDB" id="A0A6C0LFQ0"/>
<name>A0A6C0LFQ0_9ZZZZ</name>
<dbReference type="EMBL" id="MN740474">
    <property type="protein sequence ID" value="QHU28815.1"/>
    <property type="molecule type" value="Genomic_DNA"/>
</dbReference>
<protein>
    <submittedName>
        <fullName evidence="1">Uncharacterized protein</fullName>
    </submittedName>
</protein>
<proteinExistence type="predicted"/>
<accession>A0A6C0LFQ0</accession>